<dbReference type="GO" id="GO:0016757">
    <property type="term" value="F:glycosyltransferase activity"/>
    <property type="evidence" value="ECO:0007669"/>
    <property type="project" value="UniProtKB-ARBA"/>
</dbReference>
<reference evidence="2 3" key="1">
    <citation type="submission" date="2016-10" db="EMBL/GenBank/DDBJ databases">
        <authorList>
            <person name="de Groot N.N."/>
        </authorList>
    </citation>
    <scope>NUCLEOTIDE SEQUENCE [LARGE SCALE GENOMIC DNA]</scope>
    <source>
        <strain evidence="2 3">HL3</strain>
    </source>
</reference>
<dbReference type="Gene3D" id="3.40.50.2000">
    <property type="entry name" value="Glycogen Phosphorylase B"/>
    <property type="match status" value="2"/>
</dbReference>
<dbReference type="InterPro" id="IPR028098">
    <property type="entry name" value="Glyco_trans_4-like_N"/>
</dbReference>
<dbReference type="Pfam" id="PF13692">
    <property type="entry name" value="Glyco_trans_1_4"/>
    <property type="match status" value="1"/>
</dbReference>
<evidence type="ECO:0000313" key="2">
    <source>
        <dbReference type="EMBL" id="SFD36637.1"/>
    </source>
</evidence>
<feature type="domain" description="Glycosyltransferase subfamily 4-like N-terminal" evidence="1">
    <location>
        <begin position="21"/>
        <end position="177"/>
    </location>
</feature>
<accession>A0A1I1RRH3</accession>
<gene>
    <name evidence="2" type="ORF">SAMN05660831_01538</name>
</gene>
<dbReference type="CDD" id="cd03811">
    <property type="entry name" value="GT4_GT28_WabH-like"/>
    <property type="match status" value="1"/>
</dbReference>
<name>A0A1I1RRH3_9GAMM</name>
<organism evidence="2 3">
    <name type="scientific">Thiohalospira halophila DSM 15071</name>
    <dbReference type="NCBI Taxonomy" id="1123397"/>
    <lineage>
        <taxon>Bacteria</taxon>
        <taxon>Pseudomonadati</taxon>
        <taxon>Pseudomonadota</taxon>
        <taxon>Gammaproteobacteria</taxon>
        <taxon>Thiohalospirales</taxon>
        <taxon>Thiohalospiraceae</taxon>
        <taxon>Thiohalospira</taxon>
    </lineage>
</organism>
<dbReference type="RefSeq" id="WP_093428178.1">
    <property type="nucleotide sequence ID" value="NZ_FOMJ01000004.1"/>
</dbReference>
<protein>
    <submittedName>
        <fullName evidence="2">Glycosyltransferase involved in cell wall bisynthesis</fullName>
    </submittedName>
</protein>
<evidence type="ECO:0000259" key="1">
    <source>
        <dbReference type="Pfam" id="PF13579"/>
    </source>
</evidence>
<evidence type="ECO:0000313" key="3">
    <source>
        <dbReference type="Proteomes" id="UP000198611"/>
    </source>
</evidence>
<keyword evidence="2" id="KW-0808">Transferase</keyword>
<dbReference type="STRING" id="1123397.SAMN05660831_01538"/>
<dbReference type="Pfam" id="PF13579">
    <property type="entry name" value="Glyco_trans_4_4"/>
    <property type="match status" value="1"/>
</dbReference>
<dbReference type="Proteomes" id="UP000198611">
    <property type="component" value="Unassembled WGS sequence"/>
</dbReference>
<keyword evidence="3" id="KW-1185">Reference proteome</keyword>
<dbReference type="PANTHER" id="PTHR12526">
    <property type="entry name" value="GLYCOSYLTRANSFERASE"/>
    <property type="match status" value="1"/>
</dbReference>
<dbReference type="OrthoDB" id="9792269at2"/>
<sequence length="383" mass="40791">MGEPSTARPRVAVLIAYTGDGGVEKMVNNLLRGFVDAGVTVDLLLLKARGGHVAGIPPEVNTHYLNARTSLLALPAVVRYLRRVRPDALLAAKDRAARVALRARRWAGVATRVVPRMGMHLSGSLADKSALRRWSRFRPVRRLYPEADAIVAVAGPVVDDLAAIGGIPRERFAVIANPTVTPELAARSREPVDHPWMGSGLGTERDRPVIVAVGRLKGQKDFPTLLRAFAALKRPARLIILGEGPDREALERLRGELGLTDSVDLPGFTDNPYAWMRAADLFVLSSRYEGSPNVLVEAMAVGTPVVATDCPSGPRVLLRGGELGPLVPVGDSDALAAAMDRVLAAPPDGEALKAAVADHTVAESSRRYLDTLLGRDAPPAGGC</sequence>
<dbReference type="AlphaFoldDB" id="A0A1I1RRH3"/>
<dbReference type="SUPFAM" id="SSF53756">
    <property type="entry name" value="UDP-Glycosyltransferase/glycogen phosphorylase"/>
    <property type="match status" value="1"/>
</dbReference>
<dbReference type="EMBL" id="FOMJ01000004">
    <property type="protein sequence ID" value="SFD36637.1"/>
    <property type="molecule type" value="Genomic_DNA"/>
</dbReference>
<proteinExistence type="predicted"/>